<protein>
    <submittedName>
        <fullName evidence="1">CLUMA_CG008222, isoform A</fullName>
    </submittedName>
</protein>
<keyword evidence="2" id="KW-1185">Reference proteome</keyword>
<dbReference type="EMBL" id="CVRI01000040">
    <property type="protein sequence ID" value="CRK94722.1"/>
    <property type="molecule type" value="Genomic_DNA"/>
</dbReference>
<organism evidence="1 2">
    <name type="scientific">Clunio marinus</name>
    <dbReference type="NCBI Taxonomy" id="568069"/>
    <lineage>
        <taxon>Eukaryota</taxon>
        <taxon>Metazoa</taxon>
        <taxon>Ecdysozoa</taxon>
        <taxon>Arthropoda</taxon>
        <taxon>Hexapoda</taxon>
        <taxon>Insecta</taxon>
        <taxon>Pterygota</taxon>
        <taxon>Neoptera</taxon>
        <taxon>Endopterygota</taxon>
        <taxon>Diptera</taxon>
        <taxon>Nematocera</taxon>
        <taxon>Chironomoidea</taxon>
        <taxon>Chironomidae</taxon>
        <taxon>Clunio</taxon>
    </lineage>
</organism>
<reference evidence="1 2" key="1">
    <citation type="submission" date="2015-04" db="EMBL/GenBank/DDBJ databases">
        <authorList>
            <person name="Syromyatnikov M.Y."/>
            <person name="Popov V.N."/>
        </authorList>
    </citation>
    <scope>NUCLEOTIDE SEQUENCE [LARGE SCALE GENOMIC DNA]</scope>
</reference>
<name>A0A1J1I4N0_9DIPT</name>
<dbReference type="Proteomes" id="UP000183832">
    <property type="component" value="Unassembled WGS sequence"/>
</dbReference>
<evidence type="ECO:0000313" key="1">
    <source>
        <dbReference type="EMBL" id="CRK94722.1"/>
    </source>
</evidence>
<gene>
    <name evidence="1" type="ORF">CLUMA_CG008222</name>
</gene>
<accession>A0A1J1I4N0</accession>
<dbReference type="AlphaFoldDB" id="A0A1J1I4N0"/>
<sequence>MFPYNKRGEKNMKSGQLEKRKFGMCQLMWQLKKLPLDEILRFSSFILLRGGGDDILIGFYYTWLS</sequence>
<evidence type="ECO:0000313" key="2">
    <source>
        <dbReference type="Proteomes" id="UP000183832"/>
    </source>
</evidence>
<proteinExistence type="predicted"/>